<keyword evidence="4" id="KW-1185">Reference proteome</keyword>
<reference evidence="4" key="1">
    <citation type="journal article" date="2017" name="Med. Chem. Commun.">
        <title>Nonomuraea sp. ATCC 55076 harbours the largest actinomycete chromosome to date and the kistamicin biosynthetic gene cluster.</title>
        <authorList>
            <person name="Nazari B."/>
            <person name="Forneris C.C."/>
            <person name="Gibson M.I."/>
            <person name="Moon K."/>
            <person name="Schramma K.R."/>
            <person name="Seyedsayamdost M.R."/>
        </authorList>
    </citation>
    <scope>NUCLEOTIDE SEQUENCE [LARGE SCALE GENOMIC DNA]</scope>
    <source>
        <strain evidence="4">ATCC 55076</strain>
    </source>
</reference>
<keyword evidence="3" id="KW-0378">Hydrolase</keyword>
<dbReference type="STRING" id="1909395.BKM31_38375"/>
<dbReference type="GO" id="GO:0008233">
    <property type="term" value="F:peptidase activity"/>
    <property type="evidence" value="ECO:0007669"/>
    <property type="project" value="UniProtKB-KW"/>
</dbReference>
<keyword evidence="1" id="KW-0677">Repeat</keyword>
<sequence>MSAIDHYLDAVIRQGEAEARHDGSAAIEAHHLLLGLAAQQDSAPGAVLAAAGLDRAAIRAALDREFEHSLSTVGVSPAAFALPSPTPDPDRRIGLGASARLALERGFFHAPRKRDLRPAHLLLGILEAELGTVPRALTLAGVNREELAERAKEAASTADW</sequence>
<accession>A0A1V0A8Q2</accession>
<dbReference type="InterPro" id="IPR036628">
    <property type="entry name" value="Clp_N_dom_sf"/>
</dbReference>
<dbReference type="RefSeq" id="WP_080042820.1">
    <property type="nucleotide sequence ID" value="NZ_CP017717.1"/>
</dbReference>
<keyword evidence="3" id="KW-0645">Protease</keyword>
<dbReference type="InterPro" id="IPR004176">
    <property type="entry name" value="Clp_R_N"/>
</dbReference>
<dbReference type="OrthoDB" id="3532497at2"/>
<dbReference type="Proteomes" id="UP000190797">
    <property type="component" value="Chromosome"/>
</dbReference>
<dbReference type="Gene3D" id="1.10.1780.10">
    <property type="entry name" value="Clp, N-terminal domain"/>
    <property type="match status" value="1"/>
</dbReference>
<dbReference type="SUPFAM" id="SSF81923">
    <property type="entry name" value="Double Clp-N motif"/>
    <property type="match status" value="1"/>
</dbReference>
<evidence type="ECO:0000313" key="3">
    <source>
        <dbReference type="EMBL" id="AQZ66542.1"/>
    </source>
</evidence>
<dbReference type="EMBL" id="CP017717">
    <property type="protein sequence ID" value="AQZ66542.1"/>
    <property type="molecule type" value="Genomic_DNA"/>
</dbReference>
<dbReference type="PROSITE" id="PS51903">
    <property type="entry name" value="CLP_R"/>
    <property type="match status" value="1"/>
</dbReference>
<name>A0A1V0A8Q2_9ACTN</name>
<dbReference type="AlphaFoldDB" id="A0A1V0A8Q2"/>
<evidence type="ECO:0000256" key="1">
    <source>
        <dbReference type="PROSITE-ProRule" id="PRU01251"/>
    </source>
</evidence>
<gene>
    <name evidence="3" type="ORF">BKM31_38375</name>
</gene>
<feature type="domain" description="Clp R" evidence="2">
    <location>
        <begin position="1"/>
        <end position="69"/>
    </location>
</feature>
<proteinExistence type="predicted"/>
<evidence type="ECO:0000259" key="2">
    <source>
        <dbReference type="PROSITE" id="PS51903"/>
    </source>
</evidence>
<dbReference type="KEGG" id="noa:BKM31_38375"/>
<protein>
    <submittedName>
        <fullName evidence="3">Clp protease</fullName>
    </submittedName>
</protein>
<organism evidence="3 4">
    <name type="scientific">[Actinomadura] parvosata subsp. kistnae</name>
    <dbReference type="NCBI Taxonomy" id="1909395"/>
    <lineage>
        <taxon>Bacteria</taxon>
        <taxon>Bacillati</taxon>
        <taxon>Actinomycetota</taxon>
        <taxon>Actinomycetes</taxon>
        <taxon>Streptosporangiales</taxon>
        <taxon>Streptosporangiaceae</taxon>
        <taxon>Nonomuraea</taxon>
    </lineage>
</organism>
<dbReference type="Pfam" id="PF02861">
    <property type="entry name" value="Clp_N"/>
    <property type="match status" value="1"/>
</dbReference>
<evidence type="ECO:0000313" key="4">
    <source>
        <dbReference type="Proteomes" id="UP000190797"/>
    </source>
</evidence>
<dbReference type="GO" id="GO:0006508">
    <property type="term" value="P:proteolysis"/>
    <property type="evidence" value="ECO:0007669"/>
    <property type="project" value="UniProtKB-KW"/>
</dbReference>